<evidence type="ECO:0000313" key="2">
    <source>
        <dbReference type="Proteomes" id="UP000249417"/>
    </source>
</evidence>
<dbReference type="EMBL" id="QFQB01000149">
    <property type="protein sequence ID" value="PZQ43512.1"/>
    <property type="molecule type" value="Genomic_DNA"/>
</dbReference>
<organism evidence="1 2">
    <name type="scientific">Micavibrio aeruginosavorus</name>
    <dbReference type="NCBI Taxonomy" id="349221"/>
    <lineage>
        <taxon>Bacteria</taxon>
        <taxon>Pseudomonadati</taxon>
        <taxon>Bdellovibrionota</taxon>
        <taxon>Bdellovibrionia</taxon>
        <taxon>Bdellovibrionales</taxon>
        <taxon>Pseudobdellovibrionaceae</taxon>
        <taxon>Micavibrio</taxon>
    </lineage>
</organism>
<sequence>MKAFWAPSFRHCDNIFDRKIPQPNEITSDFMQGFMALYKEMPRSSDMVELKGLLFGRLEELEQENPEKFFAAMQGGKRAIRHYDACTSQDLLRLNLSIVDRDSLCLTFYEVSQDLDFDLKYAEAYMPERFSESARYEVSVVGAQQFTVQP</sequence>
<evidence type="ECO:0000313" key="1">
    <source>
        <dbReference type="EMBL" id="PZQ43512.1"/>
    </source>
</evidence>
<name>A0A2W5MQJ1_9BACT</name>
<feature type="non-terminal residue" evidence="1">
    <location>
        <position position="150"/>
    </location>
</feature>
<proteinExistence type="predicted"/>
<reference evidence="1 2" key="1">
    <citation type="submission" date="2017-08" db="EMBL/GenBank/DDBJ databases">
        <title>Infants hospitalized years apart are colonized by the same room-sourced microbial strains.</title>
        <authorList>
            <person name="Brooks B."/>
            <person name="Olm M.R."/>
            <person name="Firek B.A."/>
            <person name="Baker R."/>
            <person name="Thomas B.C."/>
            <person name="Morowitz M.J."/>
            <person name="Banfield J.F."/>
        </authorList>
    </citation>
    <scope>NUCLEOTIDE SEQUENCE [LARGE SCALE GENOMIC DNA]</scope>
    <source>
        <strain evidence="1">S2_005_002_R2_29</strain>
    </source>
</reference>
<gene>
    <name evidence="1" type="ORF">DI551_11995</name>
</gene>
<dbReference type="AlphaFoldDB" id="A0A2W5MQJ1"/>
<comment type="caution">
    <text evidence="1">The sequence shown here is derived from an EMBL/GenBank/DDBJ whole genome shotgun (WGS) entry which is preliminary data.</text>
</comment>
<protein>
    <submittedName>
        <fullName evidence="1">Uncharacterized protein</fullName>
    </submittedName>
</protein>
<accession>A0A2W5MQJ1</accession>
<dbReference type="Proteomes" id="UP000249417">
    <property type="component" value="Unassembled WGS sequence"/>
</dbReference>